<dbReference type="RefSeq" id="YP_009272913.1">
    <property type="nucleotide sequence ID" value="NC_030873.1"/>
</dbReference>
<evidence type="ECO:0000256" key="19">
    <source>
        <dbReference type="ARBA" id="ARBA00023109"/>
    </source>
</evidence>
<keyword evidence="18" id="KW-0805">Transcription regulation</keyword>
<dbReference type="Pfam" id="PF01057">
    <property type="entry name" value="Parvo_NS1"/>
    <property type="match status" value="1"/>
</dbReference>
<evidence type="ECO:0000256" key="11">
    <source>
        <dbReference type="ARBA" id="ARBA00022723"/>
    </source>
</evidence>
<dbReference type="GeneID" id="28715661"/>
<comment type="function">
    <text evidence="2">Multifunctional protein which displays endonuclease and helicase activities required for initiating and directing viral DNA replication. Also plays a role in viral packaging and transactivation of several promoters. Binds site-specifically to 2-3 approximate tandem copies within the origins of replication (Ori), unwinds this hairpin region and nicks one DNA strand thereby initiating the rolling circle replication (RCR). Becomes covalently attached to the 5' end of the nick and provides a 3'OH for priming DNA synthesis. The helicase activity unwinds DNA in a 3'-5' direction on the longer strand. Participates in the transcriptional regulation of several promoters.</text>
</comment>
<keyword evidence="20 27" id="KW-0190">Covalent protein-DNA linkage</keyword>
<feature type="region of interest" description="Disordered" evidence="28">
    <location>
        <begin position="712"/>
        <end position="744"/>
    </location>
</feature>
<evidence type="ECO:0000256" key="6">
    <source>
        <dbReference type="ARBA" id="ARBA00012551"/>
    </source>
</evidence>
<evidence type="ECO:0000256" key="28">
    <source>
        <dbReference type="SAM" id="MobiDB-lite"/>
    </source>
</evidence>
<evidence type="ECO:0000256" key="20">
    <source>
        <dbReference type="ARBA" id="ARBA00023124"/>
    </source>
</evidence>
<evidence type="ECO:0000313" key="32">
    <source>
        <dbReference type="Proteomes" id="UP000207696"/>
    </source>
</evidence>
<dbReference type="InterPro" id="IPR014015">
    <property type="entry name" value="Helicase_SF3_DNA-vir"/>
</dbReference>
<evidence type="ECO:0000256" key="21">
    <source>
        <dbReference type="ARBA" id="ARBA00023125"/>
    </source>
</evidence>
<evidence type="ECO:0000313" key="31">
    <source>
        <dbReference type="EMBL" id="AOF39988.1"/>
    </source>
</evidence>
<dbReference type="EMBL" id="KU950356">
    <property type="protein sequence ID" value="AOF39988.1"/>
    <property type="molecule type" value="Genomic_DNA"/>
</dbReference>
<keyword evidence="11" id="KW-0479">Metal-binding</keyword>
<dbReference type="InterPro" id="IPR049901">
    <property type="entry name" value="PV_NS1-NUC"/>
</dbReference>
<dbReference type="SUPFAM" id="SSF52540">
    <property type="entry name" value="P-loop containing nucleoside triphosphate hydrolases"/>
    <property type="match status" value="1"/>
</dbReference>
<proteinExistence type="inferred from homology"/>
<evidence type="ECO:0000256" key="17">
    <source>
        <dbReference type="ARBA" id="ARBA00022842"/>
    </source>
</evidence>
<comment type="cofactor">
    <cofactor evidence="1">
        <name>Mg(2+)</name>
        <dbReference type="ChEBI" id="CHEBI:18420"/>
    </cofactor>
</comment>
<dbReference type="GO" id="GO:0003678">
    <property type="term" value="F:DNA helicase activity"/>
    <property type="evidence" value="ECO:0007669"/>
    <property type="project" value="UniProtKB-EC"/>
</dbReference>
<keyword evidence="15" id="KW-0347">Helicase</keyword>
<dbReference type="GO" id="GO:0039693">
    <property type="term" value="P:viral DNA genome replication"/>
    <property type="evidence" value="ECO:0007669"/>
    <property type="project" value="UniProtKB-KW"/>
</dbReference>
<keyword evidence="8 27" id="KW-1048">Host nucleus</keyword>
<name>A0A1B3IIG2_9VIRU</name>
<dbReference type="InterPro" id="IPR001257">
    <property type="entry name" value="Parvovirus_NS1_helicase"/>
</dbReference>
<evidence type="ECO:0000256" key="14">
    <source>
        <dbReference type="ARBA" id="ARBA00022801"/>
    </source>
</evidence>
<reference evidence="31 32" key="1">
    <citation type="journal article" date="2016" name="Virus Genes">
        <title>A novel bocavirus from domestic mink, China.</title>
        <authorList>
            <person name="Yang S."/>
            <person name="Wang Y."/>
            <person name="Li W."/>
            <person name="Fan Z."/>
            <person name="Jiang L."/>
            <person name="Lin Y."/>
            <person name="Fu X."/>
            <person name="Shen Q."/>
            <person name="Sun Z."/>
            <person name="Wang X."/>
            <person name="Deng X."/>
            <person name="Zhang W."/>
            <person name="Delwart E."/>
        </authorList>
    </citation>
    <scope>NUCLEOTIDE SEQUENCE [LARGE SCALE GENOMIC DNA]</scope>
</reference>
<keyword evidence="10 27" id="KW-0540">Nuclease</keyword>
<keyword evidence="12 27" id="KW-0547">Nucleotide-binding</keyword>
<evidence type="ECO:0000256" key="26">
    <source>
        <dbReference type="ARBA" id="ARBA00047995"/>
    </source>
</evidence>
<accession>A0A1B3IIG2</accession>
<dbReference type="EC" id="3.6.4.12" evidence="6"/>
<evidence type="ECO:0000256" key="5">
    <source>
        <dbReference type="ARBA" id="ARBA00011717"/>
    </source>
</evidence>
<comment type="subcellular location">
    <subcellularLocation>
        <location evidence="3 27">Host nucleus</location>
    </subcellularLocation>
</comment>
<feature type="region of interest" description="Disordered" evidence="28">
    <location>
        <begin position="756"/>
        <end position="778"/>
    </location>
</feature>
<dbReference type="GO" id="GO:0004519">
    <property type="term" value="F:endonuclease activity"/>
    <property type="evidence" value="ECO:0007669"/>
    <property type="project" value="UniProtKB-UniRule"/>
</dbReference>
<comment type="catalytic activity">
    <reaction evidence="26">
        <text>ATP + H2O = ADP + phosphate + H(+)</text>
        <dbReference type="Rhea" id="RHEA:13065"/>
        <dbReference type="ChEBI" id="CHEBI:15377"/>
        <dbReference type="ChEBI" id="CHEBI:15378"/>
        <dbReference type="ChEBI" id="CHEBI:30616"/>
        <dbReference type="ChEBI" id="CHEBI:43474"/>
        <dbReference type="ChEBI" id="CHEBI:456216"/>
        <dbReference type="EC" id="3.6.4.12"/>
    </reaction>
</comment>
<keyword evidence="32" id="KW-1185">Reference proteome</keyword>
<keyword evidence="22" id="KW-0804">Transcription</keyword>
<evidence type="ECO:0000256" key="4">
    <source>
        <dbReference type="ARBA" id="ARBA00009826"/>
    </source>
</evidence>
<evidence type="ECO:0000256" key="8">
    <source>
        <dbReference type="ARBA" id="ARBA00022562"/>
    </source>
</evidence>
<dbReference type="GO" id="GO:0006260">
    <property type="term" value="P:DNA replication"/>
    <property type="evidence" value="ECO:0007669"/>
    <property type="project" value="UniProtKB-UniRule"/>
</dbReference>
<evidence type="ECO:0000256" key="3">
    <source>
        <dbReference type="ARBA" id="ARBA00004147"/>
    </source>
</evidence>
<evidence type="ECO:0000256" key="2">
    <source>
        <dbReference type="ARBA" id="ARBA00002892"/>
    </source>
</evidence>
<keyword evidence="19" id="KW-1194">Viral DNA replication</keyword>
<evidence type="ECO:0000256" key="25">
    <source>
        <dbReference type="ARBA" id="ARBA00032999"/>
    </source>
</evidence>
<feature type="compositionally biased region" description="Polar residues" evidence="28">
    <location>
        <begin position="756"/>
        <end position="775"/>
    </location>
</feature>
<evidence type="ECO:0000259" key="29">
    <source>
        <dbReference type="PROSITE" id="PS51206"/>
    </source>
</evidence>
<evidence type="ECO:0000256" key="24">
    <source>
        <dbReference type="ARBA" id="ARBA00030491"/>
    </source>
</evidence>
<dbReference type="GO" id="GO:0046872">
    <property type="term" value="F:metal ion binding"/>
    <property type="evidence" value="ECO:0007669"/>
    <property type="project" value="UniProtKB-KW"/>
</dbReference>
<evidence type="ECO:0000256" key="1">
    <source>
        <dbReference type="ARBA" id="ARBA00001946"/>
    </source>
</evidence>
<evidence type="ECO:0000256" key="18">
    <source>
        <dbReference type="ARBA" id="ARBA00023015"/>
    </source>
</evidence>
<keyword evidence="13 27" id="KW-0255">Endonuclease</keyword>
<evidence type="ECO:0000256" key="22">
    <source>
        <dbReference type="ARBA" id="ARBA00023163"/>
    </source>
</evidence>
<keyword evidence="9 27" id="KW-0235">DNA replication</keyword>
<evidence type="ECO:0000256" key="12">
    <source>
        <dbReference type="ARBA" id="ARBA00022741"/>
    </source>
</evidence>
<keyword evidence="23" id="KW-0511">Multifunctional enzyme</keyword>
<keyword evidence="17" id="KW-0460">Magnesium</keyword>
<evidence type="ECO:0000256" key="23">
    <source>
        <dbReference type="ARBA" id="ARBA00023268"/>
    </source>
</evidence>
<evidence type="ECO:0000256" key="27">
    <source>
        <dbReference type="PROSITE-ProRule" id="PRU01366"/>
    </source>
</evidence>
<evidence type="ECO:0000256" key="7">
    <source>
        <dbReference type="ARBA" id="ARBA00020731"/>
    </source>
</evidence>
<gene>
    <name evidence="31" type="primary">NS1</name>
</gene>
<protein>
    <recommendedName>
        <fullName evidence="7">Initiator protein NS1</fullName>
        <ecNumber evidence="6">3.6.4.12</ecNumber>
    </recommendedName>
    <alternativeName>
        <fullName evidence="24">Non-structural protein 1</fullName>
    </alternativeName>
    <alternativeName>
        <fullName evidence="25">Non-structural protein NS1</fullName>
    </alternativeName>
</protein>
<dbReference type="GO" id="GO:0042025">
    <property type="term" value="C:host cell nucleus"/>
    <property type="evidence" value="ECO:0007669"/>
    <property type="project" value="UniProtKB-SubCell"/>
</dbReference>
<evidence type="ECO:0000256" key="16">
    <source>
        <dbReference type="ARBA" id="ARBA00022840"/>
    </source>
</evidence>
<evidence type="ECO:0000259" key="30">
    <source>
        <dbReference type="PROSITE" id="PS52022"/>
    </source>
</evidence>
<keyword evidence="21 27" id="KW-0238">DNA-binding</keyword>
<dbReference type="InterPro" id="IPR054766">
    <property type="entry name" value="BoV_NS1-like_N"/>
</dbReference>
<sequence length="811" mass="92178">MTWHMYIRRDPGSRNHTASGRRGEHISRVSTMAYVEEELAEINDLIRWGDPSYTYVLNFPLQKWKGDEYRIQRALGSPSFHDLDNGELFLHMPGPDEPERQSEFLAHNGPFRSYSVILAKAASSAARFIFKQRQGTVTPTCSIFAQAEIGKEKIHVHLVLSGAGLNKYTAKAWTNQLGYHWATRLVDHCRAVLEMDNCPDKIMCQQLLNLFEAERVSCMSDRSKLASIMQYKNRNGEMYACRVNGPEYICNYLLCKNLKWYYVVSPELATPHVSYFVGASGTYAVSLLNDKFISLHCRRQWVDKIKKYVSRDVEPVFTGELFGTLPEVSKSGWDARKSGECMNDNPQKITKREKLMLDCLKRCEDERLTTYEDLVNKCPELVVMLEATSGGSKLIDQMLGMVHIKMSQKYTALTYVLSKYEKEELEPDNKAWQLMLLQGYNPWQVGHWLCCVLDKKAGKQNTINFYGPASTGKTNIAKAIVNCVGLYGCVNHQNRNFVFNDCAAKLILWWEECLMHSDWVEQAKCIMGGTTFRIDRKHRDSMLLPQTPLIVSTNNDIYSVTGGNTVTGVHAKPLRERVVQLNMMKQLSSTFGEIDPREIAAWLQACMTRFQCDLNGFYSQWGLERTPNDFPLNKLCAGHDPQEFVLHETGICSACGGYYPLETRDRGQPEPAQPQTITGISLVSSLLHEDASWLTDGAPLTEDDLNCVFAESETVPVEEPPKKKRRKEKHQVITDTDWSSQPKDELEIQLWEQSLRQEPEQSTGQDEGTSESVGLSPSEWGELLGIIEGDISSGEPPITLHCFEDINWDEI</sequence>
<dbReference type="KEGG" id="vg:28715661"/>
<dbReference type="InterPro" id="IPR027417">
    <property type="entry name" value="P-loop_NTPase"/>
</dbReference>
<evidence type="ECO:0000256" key="13">
    <source>
        <dbReference type="ARBA" id="ARBA00022759"/>
    </source>
</evidence>
<dbReference type="Pfam" id="PF22419">
    <property type="entry name" value="HBoV_NS1-like_N"/>
    <property type="match status" value="1"/>
</dbReference>
<feature type="short sequence motif" description="RCR-3" evidence="27">
    <location>
        <begin position="252"/>
        <end position="256"/>
    </location>
</feature>
<feature type="domain" description="PV NS1-Nuc" evidence="30">
    <location>
        <begin position="48"/>
        <end position="312"/>
    </location>
</feature>
<feature type="active site" description="For nuclease activity" evidence="27">
    <location>
        <position position="252"/>
    </location>
</feature>
<dbReference type="PROSITE" id="PS51206">
    <property type="entry name" value="SF3_HELICASE_1"/>
    <property type="match status" value="1"/>
</dbReference>
<dbReference type="SUPFAM" id="SSF55464">
    <property type="entry name" value="Origin of replication-binding domain, RBD-like"/>
    <property type="match status" value="1"/>
</dbReference>
<keyword evidence="14 27" id="KW-0378">Hydrolase</keyword>
<dbReference type="GO" id="GO:0005524">
    <property type="term" value="F:ATP binding"/>
    <property type="evidence" value="ECO:0007669"/>
    <property type="project" value="UniProtKB-KW"/>
</dbReference>
<comment type="subunit">
    <text evidence="5">Homooligomer; when bound to DNA.</text>
</comment>
<dbReference type="Gene3D" id="3.40.50.300">
    <property type="entry name" value="P-loop containing nucleotide triphosphate hydrolases"/>
    <property type="match status" value="1"/>
</dbReference>
<dbReference type="GO" id="GO:0016787">
    <property type="term" value="F:hydrolase activity"/>
    <property type="evidence" value="ECO:0007669"/>
    <property type="project" value="UniProtKB-KW"/>
</dbReference>
<feature type="short sequence motif" description="RCR-2" evidence="27">
    <location>
        <begin position="155"/>
        <end position="157"/>
    </location>
</feature>
<dbReference type="Proteomes" id="UP000207696">
    <property type="component" value="Segment"/>
</dbReference>
<keyword evidence="16" id="KW-0067">ATP-binding</keyword>
<dbReference type="Gene3D" id="3.40.1310.20">
    <property type="match status" value="1"/>
</dbReference>
<feature type="domain" description="SF3 helicase" evidence="29">
    <location>
        <begin position="426"/>
        <end position="596"/>
    </location>
</feature>
<evidence type="ECO:0000256" key="9">
    <source>
        <dbReference type="ARBA" id="ARBA00022705"/>
    </source>
</evidence>
<evidence type="ECO:0000256" key="10">
    <source>
        <dbReference type="ARBA" id="ARBA00022722"/>
    </source>
</evidence>
<comment type="similarity">
    <text evidence="4">Belongs to the parvoviruses initiator protein NS1 family.</text>
</comment>
<evidence type="ECO:0000256" key="15">
    <source>
        <dbReference type="ARBA" id="ARBA00022806"/>
    </source>
</evidence>
<organism evidence="31 32">
    <name type="scientific">Mink bocavirus 1</name>
    <dbReference type="NCBI Taxonomy" id="2259808"/>
    <lineage>
        <taxon>Viruses</taxon>
        <taxon>Monodnaviria</taxon>
        <taxon>Shotokuvirae</taxon>
        <taxon>Cossaviricota</taxon>
        <taxon>Quintoviricetes</taxon>
        <taxon>Piccovirales</taxon>
        <taxon>Parvoviridae</taxon>
        <taxon>Parvovirinae</taxon>
        <taxon>Bocaparvovirus</taxon>
        <taxon>Bocaparvovirus carnivoran6</taxon>
    </lineage>
</organism>
<dbReference type="GO" id="GO:0003677">
    <property type="term" value="F:DNA binding"/>
    <property type="evidence" value="ECO:0007669"/>
    <property type="project" value="UniProtKB-UniRule"/>
</dbReference>
<dbReference type="PROSITE" id="PS52022">
    <property type="entry name" value="PV_NS1_NUC"/>
    <property type="match status" value="1"/>
</dbReference>